<evidence type="ECO:0000256" key="3">
    <source>
        <dbReference type="SAM" id="MobiDB-lite"/>
    </source>
</evidence>
<comment type="subcellular location">
    <subcellularLocation>
        <location evidence="1">Membrane</location>
    </subcellularLocation>
</comment>
<evidence type="ECO:0000313" key="5">
    <source>
        <dbReference type="EMBL" id="WIA08900.1"/>
    </source>
</evidence>
<sequence>MTVTPATAWPPGNEQPKVLLHLLVQCSVDALWEDFFGSYPEVQAKLHKQRNDSNCAESPWVSQRADLPAQQFLWPAPPAGADPGTPGQGKCRKVRFEAAASLASKAFSSEEVQTVLSYAPGSHYLVQAEVSTSAMYGDTFTIISRTALLQRGPGQAVVHVAYAVDFRPSLSRLMKPMVAKGVDGGIRGTFGMLKKLLQEQYSLKDLPEAAPAPTLPGAAAAAAAAPAAAAAAAAPAAPAAAAPIPAPTAAAAAAGAAVGMPALLQLADYLVYQELVAGLLRVSDPAKVAKGLAMCLTLGLIHLIITLLRPLTRGCAAVTAAGGGGLSGLLCWPLVGVLRVPDSVAEVLSALLLVAAANRLLVVGMQLAAAWLSAQTAAAPAHQLLAASDEANSSAAAMANGIAPADAAAAGEASGITPTAAAAAAPAAPATSAPVDIPGRSGAASPAAAAAAVGNGTPGSGEGLMQNLGSVMTGWGRNLLGANVVDSFSSNEGFKLFMSGGWQRGSSGAALPADQQPQRTSSGQGSGQGPGSGAADAALPAVPDGSSSSSSSTAAAAPARAMSHRKTNSFTATMDPSGLNIIEDYAQSPELLPMLAEERPASPAAAAAAAGLAGTSPRPGSSRSMASSYEAAATYVIAGEEDEDEVLVEVFEHERVQPFRGWGHTWPGHFLPSDKVGHWGDRAGAPGGAMSMLFDRVAPKLPPGWGWRDAEWSVDMTGVEAEGCDADGWAYAMDFQWLAWPPEPQNGRAGIKSFVRRRRWVRTRVRLPPGSYDAAGEEQQQQAAAFRQQQAELAAAAGRGSAGSSAAADAGLIAGLGLGR</sequence>
<dbReference type="EMBL" id="CP126208">
    <property type="protein sequence ID" value="WIA08900.1"/>
    <property type="molecule type" value="Genomic_DNA"/>
</dbReference>
<name>A0ABY8TIU3_TETOB</name>
<reference evidence="5 6" key="1">
    <citation type="submission" date="2023-05" db="EMBL/GenBank/DDBJ databases">
        <title>A 100% complete, gapless, phased diploid assembly of the Scenedesmus obliquus UTEX 3031 genome.</title>
        <authorList>
            <person name="Biondi T.C."/>
            <person name="Hanschen E.R."/>
            <person name="Kwon T."/>
            <person name="Eng W."/>
            <person name="Kruse C.P.S."/>
            <person name="Koehler S.I."/>
            <person name="Kunde Y."/>
            <person name="Gleasner C.D."/>
            <person name="You Mak K.T."/>
            <person name="Polle J."/>
            <person name="Hovde B.T."/>
            <person name="Starkenburg S.R."/>
        </authorList>
    </citation>
    <scope>NUCLEOTIDE SEQUENCE [LARGE SCALE GENOMIC DNA]</scope>
    <source>
        <strain evidence="5 6">DOE0152z</strain>
    </source>
</reference>
<proteinExistence type="predicted"/>
<dbReference type="Pfam" id="PF06398">
    <property type="entry name" value="Pex24p"/>
    <property type="match status" value="1"/>
</dbReference>
<feature type="region of interest" description="Disordered" evidence="3">
    <location>
        <begin position="505"/>
        <end position="576"/>
    </location>
</feature>
<accession>A0ABY8TIU3</accession>
<feature type="compositionally biased region" description="Low complexity" evidence="3">
    <location>
        <begin position="546"/>
        <end position="561"/>
    </location>
</feature>
<keyword evidence="2" id="KW-0472">Membrane</keyword>
<organism evidence="5 6">
    <name type="scientific">Tetradesmus obliquus</name>
    <name type="common">Green alga</name>
    <name type="synonym">Acutodesmus obliquus</name>
    <dbReference type="NCBI Taxonomy" id="3088"/>
    <lineage>
        <taxon>Eukaryota</taxon>
        <taxon>Viridiplantae</taxon>
        <taxon>Chlorophyta</taxon>
        <taxon>core chlorophytes</taxon>
        <taxon>Chlorophyceae</taxon>
        <taxon>CS clade</taxon>
        <taxon>Sphaeropleales</taxon>
        <taxon>Scenedesmaceae</taxon>
        <taxon>Tetradesmus</taxon>
    </lineage>
</organism>
<dbReference type="Pfam" id="PF16016">
    <property type="entry name" value="VASt"/>
    <property type="match status" value="1"/>
</dbReference>
<evidence type="ECO:0000256" key="2">
    <source>
        <dbReference type="ARBA" id="ARBA00023136"/>
    </source>
</evidence>
<evidence type="ECO:0000259" key="4">
    <source>
        <dbReference type="PROSITE" id="PS51778"/>
    </source>
</evidence>
<gene>
    <name evidence="5" type="ORF">OEZ85_008319</name>
</gene>
<dbReference type="PROSITE" id="PS51778">
    <property type="entry name" value="VAST"/>
    <property type="match status" value="1"/>
</dbReference>
<dbReference type="InterPro" id="IPR010482">
    <property type="entry name" value="TECPR1-like_DysF"/>
</dbReference>
<dbReference type="Proteomes" id="UP001244341">
    <property type="component" value="Chromosome 1b"/>
</dbReference>
<feature type="domain" description="VASt" evidence="4">
    <location>
        <begin position="15"/>
        <end position="205"/>
    </location>
</feature>
<dbReference type="InterPro" id="IPR031968">
    <property type="entry name" value="VASt"/>
</dbReference>
<evidence type="ECO:0000313" key="6">
    <source>
        <dbReference type="Proteomes" id="UP001244341"/>
    </source>
</evidence>
<feature type="region of interest" description="Disordered" evidence="3">
    <location>
        <begin position="769"/>
        <end position="807"/>
    </location>
</feature>
<evidence type="ECO:0000256" key="1">
    <source>
        <dbReference type="ARBA" id="ARBA00004370"/>
    </source>
</evidence>
<protein>
    <recommendedName>
        <fullName evidence="4">VASt domain-containing protein</fullName>
    </recommendedName>
</protein>
<feature type="compositionally biased region" description="Low complexity" evidence="3">
    <location>
        <begin position="777"/>
        <end position="807"/>
    </location>
</feature>
<keyword evidence="6" id="KW-1185">Reference proteome</keyword>
<dbReference type="InterPro" id="IPR006614">
    <property type="entry name" value="Peroxin/Ferlin"/>
</dbReference>
<dbReference type="SMART" id="SM00694">
    <property type="entry name" value="DysFC"/>
    <property type="match status" value="1"/>
</dbReference>